<accession>A0A075H037</accession>
<sequence>MLQSELWKKLKLSSRDGSRLSLKLERMGTINREKLLENDRWTYKLILKKTPISTQSIENSPCLVCTVEQKCSLDGEISPKTCQLIEDWVIAEYKKPSKAKK</sequence>
<organism evidence="1">
    <name type="scientific">uncultured marine thaumarchaeote KM3_201_H03</name>
    <dbReference type="NCBI Taxonomy" id="1456096"/>
    <lineage>
        <taxon>Archaea</taxon>
        <taxon>Nitrososphaerota</taxon>
        <taxon>environmental samples</taxon>
    </lineage>
</organism>
<proteinExistence type="predicted"/>
<evidence type="ECO:0000313" key="1">
    <source>
        <dbReference type="EMBL" id="AIF07358.1"/>
    </source>
</evidence>
<protein>
    <submittedName>
        <fullName evidence="1">Transcriptional regulator</fullName>
    </submittedName>
</protein>
<name>A0A075H037_9ARCH</name>
<dbReference type="EMBL" id="KF900799">
    <property type="protein sequence ID" value="AIF07358.1"/>
    <property type="molecule type" value="Genomic_DNA"/>
</dbReference>
<reference evidence="1" key="1">
    <citation type="journal article" date="2014" name="Genome Biol. Evol.">
        <title>Pangenome evidence for extensive interdomain horizontal transfer affecting lineage core and shell genes in uncultured planktonic thaumarchaeota and euryarchaeota.</title>
        <authorList>
            <person name="Deschamps P."/>
            <person name="Zivanovic Y."/>
            <person name="Moreira D."/>
            <person name="Rodriguez-Valera F."/>
            <person name="Lopez-Garcia P."/>
        </authorList>
    </citation>
    <scope>NUCLEOTIDE SEQUENCE</scope>
</reference>
<dbReference type="AlphaFoldDB" id="A0A075H037"/>